<gene>
    <name evidence="3" type="ORF">M9Y10_006868</name>
</gene>
<dbReference type="InterPro" id="IPR050114">
    <property type="entry name" value="UPF0173_UPF0282_UlaG_hydrolase"/>
</dbReference>
<evidence type="ECO:0000313" key="4">
    <source>
        <dbReference type="Proteomes" id="UP001470230"/>
    </source>
</evidence>
<proteinExistence type="predicted"/>
<dbReference type="Proteomes" id="UP001470230">
    <property type="component" value="Unassembled WGS sequence"/>
</dbReference>
<evidence type="ECO:0000256" key="1">
    <source>
        <dbReference type="ARBA" id="ARBA00022801"/>
    </source>
</evidence>
<dbReference type="InterPro" id="IPR036866">
    <property type="entry name" value="RibonucZ/Hydroxyglut_hydro"/>
</dbReference>
<dbReference type="Pfam" id="PF12706">
    <property type="entry name" value="Lactamase_B_2"/>
    <property type="match status" value="1"/>
</dbReference>
<sequence length="258" mass="29398">MEILQIRNATIKVKYANKVFLIDPWLMKKDQLPGHPAAANSHVSQPRVDLPISIEEIVKTDAVILTHYHLDHWDEIAAENLDKNIPFFVQDEEDSQKIQKFGFTNLRIVSDSGTEFEGIKIYKTYTQHGRREVVEDFCKQINMPYDAMGVVLQAENHKTLYIAGDTIWCEEVKQAIDKFSPDVIVINACGAQAVIDGKKERIIMDVEDVKQISSYAKNAKIIASYMDTISHLTVTRDDIKNLKLHNVLVPADNETLKF</sequence>
<keyword evidence="1" id="KW-0378">Hydrolase</keyword>
<name>A0ABR2JG97_9EUKA</name>
<protein>
    <recommendedName>
        <fullName evidence="2">Metallo-beta-lactamase domain-containing protein</fullName>
    </recommendedName>
</protein>
<dbReference type="Gene3D" id="3.60.15.10">
    <property type="entry name" value="Ribonuclease Z/Hydroxyacylglutathione hydrolase-like"/>
    <property type="match status" value="1"/>
</dbReference>
<dbReference type="PANTHER" id="PTHR43546:SF9">
    <property type="entry name" value="L-ASCORBATE-6-PHOSPHATE LACTONASE ULAG-RELATED"/>
    <property type="match status" value="1"/>
</dbReference>
<organism evidence="3 4">
    <name type="scientific">Tritrichomonas musculus</name>
    <dbReference type="NCBI Taxonomy" id="1915356"/>
    <lineage>
        <taxon>Eukaryota</taxon>
        <taxon>Metamonada</taxon>
        <taxon>Parabasalia</taxon>
        <taxon>Tritrichomonadida</taxon>
        <taxon>Tritrichomonadidae</taxon>
        <taxon>Tritrichomonas</taxon>
    </lineage>
</organism>
<keyword evidence="4" id="KW-1185">Reference proteome</keyword>
<comment type="caution">
    <text evidence="3">The sequence shown here is derived from an EMBL/GenBank/DDBJ whole genome shotgun (WGS) entry which is preliminary data.</text>
</comment>
<dbReference type="InterPro" id="IPR001279">
    <property type="entry name" value="Metallo-B-lactamas"/>
</dbReference>
<reference evidence="3 4" key="1">
    <citation type="submission" date="2024-04" db="EMBL/GenBank/DDBJ databases">
        <title>Tritrichomonas musculus Genome.</title>
        <authorList>
            <person name="Alves-Ferreira E."/>
            <person name="Grigg M."/>
            <person name="Lorenzi H."/>
            <person name="Galac M."/>
        </authorList>
    </citation>
    <scope>NUCLEOTIDE SEQUENCE [LARGE SCALE GENOMIC DNA]</scope>
    <source>
        <strain evidence="3 4">EAF2021</strain>
    </source>
</reference>
<accession>A0ABR2JG97</accession>
<evidence type="ECO:0000313" key="3">
    <source>
        <dbReference type="EMBL" id="KAK8876648.1"/>
    </source>
</evidence>
<feature type="domain" description="Metallo-beta-lactamase" evidence="2">
    <location>
        <begin position="20"/>
        <end position="191"/>
    </location>
</feature>
<dbReference type="SUPFAM" id="SSF56281">
    <property type="entry name" value="Metallo-hydrolase/oxidoreductase"/>
    <property type="match status" value="1"/>
</dbReference>
<dbReference type="EMBL" id="JAPFFF010000012">
    <property type="protein sequence ID" value="KAK8876648.1"/>
    <property type="molecule type" value="Genomic_DNA"/>
</dbReference>
<evidence type="ECO:0000259" key="2">
    <source>
        <dbReference type="Pfam" id="PF12706"/>
    </source>
</evidence>
<dbReference type="PANTHER" id="PTHR43546">
    <property type="entry name" value="UPF0173 METAL-DEPENDENT HYDROLASE MJ1163-RELATED"/>
    <property type="match status" value="1"/>
</dbReference>